<gene>
    <name evidence="1" type="ORF">DF168_01871</name>
</gene>
<proteinExistence type="predicted"/>
<evidence type="ECO:0000313" key="1">
    <source>
        <dbReference type="EMBL" id="AWT60654.1"/>
    </source>
</evidence>
<dbReference type="AlphaFoldDB" id="A0A2Z4AJQ3"/>
<accession>A0A2Z4AJQ3</accession>
<dbReference type="EMBL" id="CP029803">
    <property type="protein sequence ID" value="AWT60654.1"/>
    <property type="molecule type" value="Genomic_DNA"/>
</dbReference>
<reference evidence="1 2" key="1">
    <citation type="submission" date="2018-06" db="EMBL/GenBank/DDBJ databases">
        <title>Draft Genome Sequence of a Novel Marine Bacterium Related to the Verrucomicrobia.</title>
        <authorList>
            <person name="Vosseberg J."/>
            <person name="Martijn J."/>
            <person name="Ettema T.J.G."/>
        </authorList>
    </citation>
    <scope>NUCLEOTIDE SEQUENCE [LARGE SCALE GENOMIC DNA]</scope>
    <source>
        <strain evidence="1">TARA_B100001123</strain>
    </source>
</reference>
<dbReference type="KEGG" id="mtar:DF168_01871"/>
<organism evidence="1 2">
    <name type="scientific">Candidatus Moanibacter tarae</name>
    <dbReference type="NCBI Taxonomy" id="2200854"/>
    <lineage>
        <taxon>Bacteria</taxon>
        <taxon>Pseudomonadati</taxon>
        <taxon>Verrucomicrobiota</taxon>
        <taxon>Opitutia</taxon>
        <taxon>Puniceicoccales</taxon>
        <taxon>Puniceicoccales incertae sedis</taxon>
        <taxon>Candidatus Moanibacter</taxon>
    </lineage>
</organism>
<protein>
    <submittedName>
        <fullName evidence="1">Uncharacterized protein</fullName>
    </submittedName>
</protein>
<sequence>MCLDGRIAYFSQAESTAEHSGFKFHRENRSVNNCIGKFEVE</sequence>
<evidence type="ECO:0000313" key="2">
    <source>
        <dbReference type="Proteomes" id="UP000247465"/>
    </source>
</evidence>
<dbReference type="Proteomes" id="UP000247465">
    <property type="component" value="Chromosome"/>
</dbReference>
<name>A0A2Z4AJQ3_9BACT</name>